<organism evidence="1 2">
    <name type="scientific">Portunus trituberculatus</name>
    <name type="common">Swimming crab</name>
    <name type="synonym">Neptunus trituberculatus</name>
    <dbReference type="NCBI Taxonomy" id="210409"/>
    <lineage>
        <taxon>Eukaryota</taxon>
        <taxon>Metazoa</taxon>
        <taxon>Ecdysozoa</taxon>
        <taxon>Arthropoda</taxon>
        <taxon>Crustacea</taxon>
        <taxon>Multicrustacea</taxon>
        <taxon>Malacostraca</taxon>
        <taxon>Eumalacostraca</taxon>
        <taxon>Eucarida</taxon>
        <taxon>Decapoda</taxon>
        <taxon>Pleocyemata</taxon>
        <taxon>Brachyura</taxon>
        <taxon>Eubrachyura</taxon>
        <taxon>Portunoidea</taxon>
        <taxon>Portunidae</taxon>
        <taxon>Portuninae</taxon>
        <taxon>Portunus</taxon>
    </lineage>
</organism>
<comment type="caution">
    <text evidence="1">The sequence shown here is derived from an EMBL/GenBank/DDBJ whole genome shotgun (WGS) entry which is preliminary data.</text>
</comment>
<keyword evidence="2" id="KW-1185">Reference proteome</keyword>
<evidence type="ECO:0000313" key="2">
    <source>
        <dbReference type="Proteomes" id="UP000324222"/>
    </source>
</evidence>
<protein>
    <submittedName>
        <fullName evidence="1">Uncharacterized protein</fullName>
    </submittedName>
</protein>
<accession>A0A5B7HVM5</accession>
<dbReference type="OrthoDB" id="10031887at2759"/>
<dbReference type="AlphaFoldDB" id="A0A5B7HVM5"/>
<evidence type="ECO:0000313" key="1">
    <source>
        <dbReference type="EMBL" id="MPC73855.1"/>
    </source>
</evidence>
<proteinExistence type="predicted"/>
<gene>
    <name evidence="1" type="ORF">E2C01_068195</name>
</gene>
<reference evidence="1 2" key="1">
    <citation type="submission" date="2019-05" db="EMBL/GenBank/DDBJ databases">
        <title>Another draft genome of Portunus trituberculatus and its Hox gene families provides insights of decapod evolution.</title>
        <authorList>
            <person name="Jeong J.-H."/>
            <person name="Song I."/>
            <person name="Kim S."/>
            <person name="Choi T."/>
            <person name="Kim D."/>
            <person name="Ryu S."/>
            <person name="Kim W."/>
        </authorList>
    </citation>
    <scope>NUCLEOTIDE SEQUENCE [LARGE SCALE GENOMIC DNA]</scope>
    <source>
        <tissue evidence="1">Muscle</tissue>
    </source>
</reference>
<name>A0A5B7HVM5_PORTR</name>
<dbReference type="EMBL" id="VSRR010037683">
    <property type="protein sequence ID" value="MPC73855.1"/>
    <property type="molecule type" value="Genomic_DNA"/>
</dbReference>
<sequence>MSKFRHLLPEANLSNNSVTNVTVQLGATAFLPCKYRHLADHQVSEDQVCTPRFPHVLPPAQG</sequence>
<dbReference type="Proteomes" id="UP000324222">
    <property type="component" value="Unassembled WGS sequence"/>
</dbReference>